<dbReference type="GO" id="GO:0006397">
    <property type="term" value="P:mRNA processing"/>
    <property type="evidence" value="ECO:0007669"/>
    <property type="project" value="UniProtKB-KW"/>
</dbReference>
<dbReference type="EMBL" id="CADCXV010000635">
    <property type="protein sequence ID" value="CAB0031117.1"/>
    <property type="molecule type" value="Genomic_DNA"/>
</dbReference>
<dbReference type="Pfam" id="PF00098">
    <property type="entry name" value="zf-CCHC"/>
    <property type="match status" value="1"/>
</dbReference>
<dbReference type="SMART" id="SM00343">
    <property type="entry name" value="ZnF_C2HC"/>
    <property type="match status" value="2"/>
</dbReference>
<comment type="subcellular location">
    <subcellularLocation>
        <location evidence="1">Nucleus</location>
    </subcellularLocation>
</comment>
<feature type="domain" description="C3H1-type" evidence="13">
    <location>
        <begin position="90"/>
        <end position="117"/>
    </location>
</feature>
<evidence type="ECO:0000256" key="7">
    <source>
        <dbReference type="ARBA" id="ARBA00022771"/>
    </source>
</evidence>
<evidence type="ECO:0000256" key="10">
    <source>
        <dbReference type="ARBA" id="ARBA00023242"/>
    </source>
</evidence>
<dbReference type="PANTHER" id="PTHR23102">
    <property type="entry name" value="CLEAVAGE AND POLYADENYLATION SPECIFICITY FACTOR SUBUNIT 4-RELATED"/>
    <property type="match status" value="1"/>
</dbReference>
<comment type="similarity">
    <text evidence="2">Belongs to the CPSF4/YTH1 family.</text>
</comment>
<dbReference type="FunFam" id="4.10.1000.10:FF:000005">
    <property type="entry name" value="cleavage and polyadenylation specificity factor subunit 4"/>
    <property type="match status" value="1"/>
</dbReference>
<feature type="zinc finger region" description="C3H1-type" evidence="11">
    <location>
        <begin position="62"/>
        <end position="89"/>
    </location>
</feature>
<keyword evidence="4" id="KW-0507">mRNA processing</keyword>
<feature type="zinc finger region" description="C3H1-type" evidence="11">
    <location>
        <begin position="35"/>
        <end position="61"/>
    </location>
</feature>
<dbReference type="InterPro" id="IPR001878">
    <property type="entry name" value="Znf_CCHC"/>
</dbReference>
<dbReference type="InterPro" id="IPR045348">
    <property type="entry name" value="CPSF4/Yth1"/>
</dbReference>
<feature type="zinc finger region" description="C3H1-type" evidence="11">
    <location>
        <begin position="118"/>
        <end position="145"/>
    </location>
</feature>
<evidence type="ECO:0000256" key="1">
    <source>
        <dbReference type="ARBA" id="ARBA00004123"/>
    </source>
</evidence>
<protein>
    <recommendedName>
        <fullName evidence="3">Cleavage and polyadenylation specificity factor subunit 4</fullName>
    </recommendedName>
</protein>
<accession>A0A6H5I5S9</accession>
<dbReference type="SUPFAM" id="SSF90229">
    <property type="entry name" value="CCCH zinc finger"/>
    <property type="match status" value="3"/>
</dbReference>
<evidence type="ECO:0000256" key="5">
    <source>
        <dbReference type="ARBA" id="ARBA00022723"/>
    </source>
</evidence>
<dbReference type="InterPro" id="IPR041686">
    <property type="entry name" value="Znf-CCCH_3"/>
</dbReference>
<dbReference type="InterPro" id="IPR000571">
    <property type="entry name" value="Znf_CCCH"/>
</dbReference>
<feature type="zinc finger region" description="C3H1-type" evidence="11">
    <location>
        <begin position="90"/>
        <end position="117"/>
    </location>
</feature>
<sequence>MECIVANVDNFKFDIEIALEEQYGALPLPFNGMDKSVAAVCQFYPKGTCTKGAACPYRHVRGDRTIVCKHWLRGLCKKGDQCEFLHEYDMTKMPECYFYSRFNACHNKECPFLHIDPETKVKDCPWYDRGFCRHGPLCRHRHVRRVLCMTYVAGFCPDGSQCKYMHPRFELPALQELQPKEGKKVMITCHFCGESGHKAIYCNKMPAEMREQHARQEMERQEAARHEGGQPPHHPIHFPPPSFHHHRPGHQPREPGQRGPQKPLEEVTCYKCSRKGHYANKCPKGHLAFLSHSGNIGGDHGGGITA</sequence>
<feature type="domain" description="C3H1-type" evidence="13">
    <location>
        <begin position="118"/>
        <end position="145"/>
    </location>
</feature>
<dbReference type="InterPro" id="IPR036855">
    <property type="entry name" value="Znf_CCCH_sf"/>
</dbReference>
<dbReference type="SMART" id="SM00356">
    <property type="entry name" value="ZnF_C3H1"/>
    <property type="match status" value="5"/>
</dbReference>
<keyword evidence="5 11" id="KW-0479">Metal-binding</keyword>
<dbReference type="InterPro" id="IPR036875">
    <property type="entry name" value="Znf_CCHC_sf"/>
</dbReference>
<feature type="domain" description="C3H1-type" evidence="13">
    <location>
        <begin position="62"/>
        <end position="89"/>
    </location>
</feature>
<feature type="domain" description="C3H1-type" evidence="13">
    <location>
        <begin position="35"/>
        <end position="61"/>
    </location>
</feature>
<feature type="region of interest" description="Disordered" evidence="12">
    <location>
        <begin position="211"/>
        <end position="263"/>
    </location>
</feature>
<feature type="compositionally biased region" description="Basic and acidic residues" evidence="12">
    <location>
        <begin position="211"/>
        <end position="228"/>
    </location>
</feature>
<feature type="zinc finger region" description="C3H1-type" evidence="11">
    <location>
        <begin position="147"/>
        <end position="169"/>
    </location>
</feature>
<keyword evidence="10" id="KW-0539">Nucleus</keyword>
<keyword evidence="7 11" id="KW-0863">Zinc-finger</keyword>
<dbReference type="Gene3D" id="4.10.1000.10">
    <property type="entry name" value="Zinc finger, CCCH-type"/>
    <property type="match status" value="2"/>
</dbReference>
<proteinExistence type="inferred from homology"/>
<evidence type="ECO:0000259" key="13">
    <source>
        <dbReference type="PROSITE" id="PS50103"/>
    </source>
</evidence>
<evidence type="ECO:0000256" key="4">
    <source>
        <dbReference type="ARBA" id="ARBA00022664"/>
    </source>
</evidence>
<dbReference type="SUPFAM" id="SSF57756">
    <property type="entry name" value="Retrovirus zinc finger-like domains"/>
    <property type="match status" value="1"/>
</dbReference>
<feature type="domain" description="CCHC-type" evidence="14">
    <location>
        <begin position="269"/>
        <end position="284"/>
    </location>
</feature>
<evidence type="ECO:0000256" key="2">
    <source>
        <dbReference type="ARBA" id="ARBA00008907"/>
    </source>
</evidence>
<gene>
    <name evidence="15" type="ORF">TBRA_LOCUS3097</name>
</gene>
<evidence type="ECO:0000259" key="14">
    <source>
        <dbReference type="PROSITE" id="PS50158"/>
    </source>
</evidence>
<dbReference type="AlphaFoldDB" id="A0A6H5I5S9"/>
<dbReference type="Gene3D" id="4.10.60.10">
    <property type="entry name" value="Zinc finger, CCHC-type"/>
    <property type="match status" value="1"/>
</dbReference>
<dbReference type="PROSITE" id="PS50103">
    <property type="entry name" value="ZF_C3H1"/>
    <property type="match status" value="5"/>
</dbReference>
<dbReference type="Pfam" id="PF00642">
    <property type="entry name" value="zf-CCCH"/>
    <property type="match status" value="1"/>
</dbReference>
<evidence type="ECO:0000256" key="6">
    <source>
        <dbReference type="ARBA" id="ARBA00022737"/>
    </source>
</evidence>
<dbReference type="OrthoDB" id="1914176at2759"/>
<keyword evidence="16" id="KW-1185">Reference proteome</keyword>
<dbReference type="PROSITE" id="PS50158">
    <property type="entry name" value="ZF_CCHC"/>
    <property type="match status" value="1"/>
</dbReference>
<name>A0A6H5I5S9_9HYME</name>
<keyword evidence="8 11" id="KW-0862">Zinc</keyword>
<keyword evidence="9" id="KW-0694">RNA-binding</keyword>
<keyword evidence="6" id="KW-0677">Repeat</keyword>
<evidence type="ECO:0000256" key="8">
    <source>
        <dbReference type="ARBA" id="ARBA00022833"/>
    </source>
</evidence>
<evidence type="ECO:0000256" key="3">
    <source>
        <dbReference type="ARBA" id="ARBA00016264"/>
    </source>
</evidence>
<evidence type="ECO:0000256" key="12">
    <source>
        <dbReference type="SAM" id="MobiDB-lite"/>
    </source>
</evidence>
<dbReference type="GO" id="GO:0005634">
    <property type="term" value="C:nucleus"/>
    <property type="evidence" value="ECO:0007669"/>
    <property type="project" value="UniProtKB-SubCell"/>
</dbReference>
<organism evidence="15 16">
    <name type="scientific">Trichogramma brassicae</name>
    <dbReference type="NCBI Taxonomy" id="86971"/>
    <lineage>
        <taxon>Eukaryota</taxon>
        <taxon>Metazoa</taxon>
        <taxon>Ecdysozoa</taxon>
        <taxon>Arthropoda</taxon>
        <taxon>Hexapoda</taxon>
        <taxon>Insecta</taxon>
        <taxon>Pterygota</taxon>
        <taxon>Neoptera</taxon>
        <taxon>Endopterygota</taxon>
        <taxon>Hymenoptera</taxon>
        <taxon>Apocrita</taxon>
        <taxon>Proctotrupomorpha</taxon>
        <taxon>Chalcidoidea</taxon>
        <taxon>Trichogrammatidae</taxon>
        <taxon>Trichogramma</taxon>
    </lineage>
</organism>
<evidence type="ECO:0000313" key="16">
    <source>
        <dbReference type="Proteomes" id="UP000479190"/>
    </source>
</evidence>
<dbReference type="GO" id="GO:0003723">
    <property type="term" value="F:RNA binding"/>
    <property type="evidence" value="ECO:0007669"/>
    <property type="project" value="UniProtKB-KW"/>
</dbReference>
<dbReference type="GO" id="GO:0008270">
    <property type="term" value="F:zinc ion binding"/>
    <property type="evidence" value="ECO:0007669"/>
    <property type="project" value="UniProtKB-KW"/>
</dbReference>
<evidence type="ECO:0000256" key="9">
    <source>
        <dbReference type="ARBA" id="ARBA00022884"/>
    </source>
</evidence>
<evidence type="ECO:0000256" key="11">
    <source>
        <dbReference type="PROSITE-ProRule" id="PRU00723"/>
    </source>
</evidence>
<dbReference type="PANTHER" id="PTHR23102:SF24">
    <property type="entry name" value="CLEAVAGE AND POLYADENYLATION SPECIFICITY FACTOR SUBUNIT 4"/>
    <property type="match status" value="1"/>
</dbReference>
<evidence type="ECO:0000313" key="15">
    <source>
        <dbReference type="EMBL" id="CAB0031117.1"/>
    </source>
</evidence>
<dbReference type="Pfam" id="PF15663">
    <property type="entry name" value="zf-CCCH_3"/>
    <property type="match status" value="1"/>
</dbReference>
<dbReference type="Proteomes" id="UP000479190">
    <property type="component" value="Unassembled WGS sequence"/>
</dbReference>
<feature type="domain" description="C3H1-type" evidence="13">
    <location>
        <begin position="147"/>
        <end position="169"/>
    </location>
</feature>
<reference evidence="15 16" key="1">
    <citation type="submission" date="2020-02" db="EMBL/GenBank/DDBJ databases">
        <authorList>
            <person name="Ferguson B K."/>
        </authorList>
    </citation>
    <scope>NUCLEOTIDE SEQUENCE [LARGE SCALE GENOMIC DNA]</scope>
</reference>